<evidence type="ECO:0000313" key="2">
    <source>
        <dbReference type="EMBL" id="TFK12558.1"/>
    </source>
</evidence>
<protein>
    <submittedName>
        <fullName evidence="2">Copper chaperone for superoxide dismutase</fullName>
    </submittedName>
</protein>
<name>A0A4D9EZL7_9SAUR</name>
<feature type="compositionally biased region" description="Basic and acidic residues" evidence="1">
    <location>
        <begin position="18"/>
        <end position="30"/>
    </location>
</feature>
<dbReference type="EMBL" id="QXTE01000021">
    <property type="protein sequence ID" value="TFK12558.1"/>
    <property type="molecule type" value="Genomic_DNA"/>
</dbReference>
<dbReference type="Proteomes" id="UP000297703">
    <property type="component" value="Unassembled WGS sequence"/>
</dbReference>
<reference evidence="2 3" key="2">
    <citation type="submission" date="2019-04" db="EMBL/GenBank/DDBJ databases">
        <title>The genome sequence of big-headed turtle.</title>
        <authorList>
            <person name="Gong S."/>
        </authorList>
    </citation>
    <scope>NUCLEOTIDE SEQUENCE [LARGE SCALE GENOMIC DNA]</scope>
    <source>
        <strain evidence="2">DO16091913</strain>
        <tissue evidence="2">Muscle</tissue>
    </source>
</reference>
<reference evidence="2 3" key="1">
    <citation type="submission" date="2019-04" db="EMBL/GenBank/DDBJ databases">
        <title>Draft genome of the big-headed turtle Platysternon megacephalum.</title>
        <authorList>
            <person name="Gong S."/>
        </authorList>
    </citation>
    <scope>NUCLEOTIDE SEQUENCE [LARGE SCALE GENOMIC DNA]</scope>
    <source>
        <strain evidence="2">DO16091913</strain>
        <tissue evidence="2">Muscle</tissue>
    </source>
</reference>
<keyword evidence="3" id="KW-1185">Reference proteome</keyword>
<accession>A0A4D9EZL7</accession>
<feature type="region of interest" description="Disordered" evidence="1">
    <location>
        <begin position="1"/>
        <end position="30"/>
    </location>
</feature>
<organism evidence="2 3">
    <name type="scientific">Platysternon megacephalum</name>
    <name type="common">big-headed turtle</name>
    <dbReference type="NCBI Taxonomy" id="55544"/>
    <lineage>
        <taxon>Eukaryota</taxon>
        <taxon>Metazoa</taxon>
        <taxon>Chordata</taxon>
        <taxon>Craniata</taxon>
        <taxon>Vertebrata</taxon>
        <taxon>Euteleostomi</taxon>
        <taxon>Archelosauria</taxon>
        <taxon>Testudinata</taxon>
        <taxon>Testudines</taxon>
        <taxon>Cryptodira</taxon>
        <taxon>Durocryptodira</taxon>
        <taxon>Testudinoidea</taxon>
        <taxon>Platysternidae</taxon>
        <taxon>Platysternon</taxon>
    </lineage>
</organism>
<sequence length="99" mass="10518">MVGLAAGAEVRGHGALHPLRDGDTAGREASKQLVAAECESADILFPELGNKLLYLSPFPPAVNLRCEFQDPLFPQCSAAWSLPADPCPTSGAKRKDVEE</sequence>
<evidence type="ECO:0000313" key="3">
    <source>
        <dbReference type="Proteomes" id="UP000297703"/>
    </source>
</evidence>
<proteinExistence type="predicted"/>
<gene>
    <name evidence="2" type="ORF">DR999_PMT04131</name>
</gene>
<comment type="caution">
    <text evidence="2">The sequence shown here is derived from an EMBL/GenBank/DDBJ whole genome shotgun (WGS) entry which is preliminary data.</text>
</comment>
<evidence type="ECO:0000256" key="1">
    <source>
        <dbReference type="SAM" id="MobiDB-lite"/>
    </source>
</evidence>
<dbReference type="AlphaFoldDB" id="A0A4D9EZL7"/>